<dbReference type="Gene3D" id="3.40.1350.10">
    <property type="match status" value="1"/>
</dbReference>
<organism evidence="3 4">
    <name type="scientific">Hazenella coriacea</name>
    <dbReference type="NCBI Taxonomy" id="1179467"/>
    <lineage>
        <taxon>Bacteria</taxon>
        <taxon>Bacillati</taxon>
        <taxon>Bacillota</taxon>
        <taxon>Bacilli</taxon>
        <taxon>Bacillales</taxon>
        <taxon>Thermoactinomycetaceae</taxon>
        <taxon>Hazenella</taxon>
    </lineage>
</organism>
<feature type="domain" description="Restriction endonuclease type IV Mrr" evidence="1">
    <location>
        <begin position="158"/>
        <end position="277"/>
    </location>
</feature>
<dbReference type="GO" id="GO:0015666">
    <property type="term" value="F:restriction endodeoxyribonuclease activity"/>
    <property type="evidence" value="ECO:0007669"/>
    <property type="project" value="TreeGrafter"/>
</dbReference>
<evidence type="ECO:0000259" key="1">
    <source>
        <dbReference type="Pfam" id="PF04471"/>
    </source>
</evidence>
<dbReference type="AlphaFoldDB" id="A0A4R3L282"/>
<gene>
    <name evidence="3" type="ORF">EDD58_108119</name>
</gene>
<dbReference type="GO" id="GO:0003677">
    <property type="term" value="F:DNA binding"/>
    <property type="evidence" value="ECO:0007669"/>
    <property type="project" value="InterPro"/>
</dbReference>
<reference evidence="3 4" key="1">
    <citation type="submission" date="2019-03" db="EMBL/GenBank/DDBJ databases">
        <title>Genomic Encyclopedia of Type Strains, Phase IV (KMG-IV): sequencing the most valuable type-strain genomes for metagenomic binning, comparative biology and taxonomic classification.</title>
        <authorList>
            <person name="Goeker M."/>
        </authorList>
    </citation>
    <scope>NUCLEOTIDE SEQUENCE [LARGE SCALE GENOMIC DNA]</scope>
    <source>
        <strain evidence="3 4">DSM 45707</strain>
    </source>
</reference>
<feature type="domain" description="Restriction system protein Mrr-like N-terminal" evidence="2">
    <location>
        <begin position="6"/>
        <end position="91"/>
    </location>
</feature>
<accession>A0A4R3L282</accession>
<dbReference type="PANTHER" id="PTHR30015:SF7">
    <property type="entry name" value="TYPE IV METHYL-DIRECTED RESTRICTION ENZYME ECOKMRR"/>
    <property type="match status" value="1"/>
</dbReference>
<dbReference type="Pfam" id="PF14338">
    <property type="entry name" value="Mrr_N"/>
    <property type="match status" value="1"/>
</dbReference>
<dbReference type="OrthoDB" id="9803736at2"/>
<dbReference type="PANTHER" id="PTHR30015">
    <property type="entry name" value="MRR RESTRICTION SYSTEM PROTEIN"/>
    <property type="match status" value="1"/>
</dbReference>
<dbReference type="Pfam" id="PF04471">
    <property type="entry name" value="Mrr_cat"/>
    <property type="match status" value="1"/>
</dbReference>
<dbReference type="GO" id="GO:0009307">
    <property type="term" value="P:DNA restriction-modification system"/>
    <property type="evidence" value="ECO:0007669"/>
    <property type="project" value="InterPro"/>
</dbReference>
<dbReference type="Proteomes" id="UP000294937">
    <property type="component" value="Unassembled WGS sequence"/>
</dbReference>
<dbReference type="SUPFAM" id="SSF52980">
    <property type="entry name" value="Restriction endonuclease-like"/>
    <property type="match status" value="1"/>
</dbReference>
<name>A0A4R3L282_9BACL</name>
<dbReference type="InterPro" id="IPR011335">
    <property type="entry name" value="Restrct_endonuc-II-like"/>
</dbReference>
<proteinExistence type="predicted"/>
<dbReference type="RefSeq" id="WP_131926075.1">
    <property type="nucleotide sequence ID" value="NZ_SMAG01000008.1"/>
</dbReference>
<dbReference type="InterPro" id="IPR052906">
    <property type="entry name" value="Type_IV_Methyl-Rstrct_Enzyme"/>
</dbReference>
<comment type="caution">
    <text evidence="3">The sequence shown here is derived from an EMBL/GenBank/DDBJ whole genome shotgun (WGS) entry which is preliminary data.</text>
</comment>
<keyword evidence="4" id="KW-1185">Reference proteome</keyword>
<dbReference type="InterPro" id="IPR025745">
    <property type="entry name" value="Mrr-like_N_dom"/>
</dbReference>
<evidence type="ECO:0000259" key="2">
    <source>
        <dbReference type="Pfam" id="PF14338"/>
    </source>
</evidence>
<dbReference type="InterPro" id="IPR007560">
    <property type="entry name" value="Restrct_endonuc_IV_Mrr"/>
</dbReference>
<evidence type="ECO:0000313" key="3">
    <source>
        <dbReference type="EMBL" id="TCS93292.1"/>
    </source>
</evidence>
<sequence length="302" mass="34899">MSIPDYQTFMYPLLEMLKDENEHTLREAYSYLADYFQLSKEEQEEFLPSGNQLVFHNRIGWARTYLKKAGMLENIRRGTFVITKRGLQVLADPSIGQLTKQYLLKYEEFRHFINNENSTGNKGECEPAERELTPQEQLEESYEVLESQLREELLEKVKRCSPDFFERLVVELLVAMGYGGSIEDAGKAIGRSGDEGIDGIIKEDVLGLDMIYVQAKRWEGIIGRPEIQKFAGSLEGQRARKGVFITTSDFTKESKDYVGKIEKKIILINGIELAKYMMKYNIGVSKVMQYTVKRIDLDYFEE</sequence>
<evidence type="ECO:0000313" key="4">
    <source>
        <dbReference type="Proteomes" id="UP000294937"/>
    </source>
</evidence>
<dbReference type="InterPro" id="IPR011856">
    <property type="entry name" value="tRNA_endonuc-like_dom_sf"/>
</dbReference>
<protein>
    <submittedName>
        <fullName evidence="3">Restriction system protein</fullName>
    </submittedName>
</protein>
<dbReference type="EMBL" id="SMAG01000008">
    <property type="protein sequence ID" value="TCS93292.1"/>
    <property type="molecule type" value="Genomic_DNA"/>
</dbReference>